<evidence type="ECO:0000313" key="1">
    <source>
        <dbReference type="EMBL" id="TVO55916.1"/>
    </source>
</evidence>
<proteinExistence type="predicted"/>
<sequence>MTNPYLDALELVKIHSGTSGQTALAKCILSLYNGQHAFSMAEILGPLDGRYTSMVLALVREYAEHGETEELRTAGEWVYAQFPGLVELSEAMYEARNTVRARWEREREEEMRRLYPEDFAD</sequence>
<dbReference type="EMBL" id="VMNK01000010">
    <property type="protein sequence ID" value="TVO55916.1"/>
    <property type="molecule type" value="Genomic_DNA"/>
</dbReference>
<evidence type="ECO:0000313" key="2">
    <source>
        <dbReference type="Proteomes" id="UP000319502"/>
    </source>
</evidence>
<dbReference type="Proteomes" id="UP000319502">
    <property type="component" value="Unassembled WGS sequence"/>
</dbReference>
<keyword evidence="2" id="KW-1185">Reference proteome</keyword>
<dbReference type="RefSeq" id="WP_144309825.1">
    <property type="nucleotide sequence ID" value="NZ_VMNK01000010.1"/>
</dbReference>
<dbReference type="AlphaFoldDB" id="A0A557QSW9"/>
<gene>
    <name evidence="1" type="ORF">FHP91_11940</name>
</gene>
<reference evidence="1 2" key="1">
    <citation type="submission" date="2019-07" db="EMBL/GenBank/DDBJ databases">
        <title>The pathways for chlorine oxyanion respiration interact through the shared metabolite chlorate.</title>
        <authorList>
            <person name="Barnum T.P."/>
            <person name="Cheng Y."/>
            <person name="Hill K.A."/>
            <person name="Lucas L.N."/>
            <person name="Carlson H.K."/>
            <person name="Coates J.D."/>
        </authorList>
    </citation>
    <scope>NUCLEOTIDE SEQUENCE [LARGE SCALE GENOMIC DNA]</scope>
    <source>
        <strain evidence="1 2">SFB-3</strain>
    </source>
</reference>
<accession>A0A557QSW9</accession>
<name>A0A557QSW9_9RHOO</name>
<comment type="caution">
    <text evidence="1">The sequence shown here is derived from an EMBL/GenBank/DDBJ whole genome shotgun (WGS) entry which is preliminary data.</text>
</comment>
<dbReference type="OrthoDB" id="9181812at2"/>
<protein>
    <submittedName>
        <fullName evidence="1">Uncharacterized protein</fullName>
    </submittedName>
</protein>
<organism evidence="1 2">
    <name type="scientific">Denitromonas halophila</name>
    <dbReference type="NCBI Taxonomy" id="1629404"/>
    <lineage>
        <taxon>Bacteria</taxon>
        <taxon>Pseudomonadati</taxon>
        <taxon>Pseudomonadota</taxon>
        <taxon>Betaproteobacteria</taxon>
        <taxon>Rhodocyclales</taxon>
        <taxon>Zoogloeaceae</taxon>
        <taxon>Denitromonas</taxon>
    </lineage>
</organism>